<evidence type="ECO:0000313" key="4">
    <source>
        <dbReference type="Xenbase" id="XB-GENE-6487312"/>
    </source>
</evidence>
<evidence type="ECO:0000256" key="1">
    <source>
        <dbReference type="SAM" id="MobiDB-lite"/>
    </source>
</evidence>
<feature type="compositionally biased region" description="Acidic residues" evidence="1">
    <location>
        <begin position="453"/>
        <end position="463"/>
    </location>
</feature>
<sequence length="509" mass="57930">MSIPFSNTHYRIPRGFANLLEGLTREVLRHQPKDIPLFGAEYFAQLLQQRQETDFDPSQWGAALEDRFYNNHDFQHAEFKKYTSEPGGLENSKRKSFSVAENSTDTYPLSQSTSLEQKEVQPNDVIEMQAATKIQAAFRGYNVRHNVKMHQESSPDIHLKSSSEHEDTDQAVEAKSVLMENEDCGFNSKADENEIHEEQVEIPDSITADELVKREELQEEITERGEEIQDEEIKLGDREEIEREFNNLRLKDSVEQEVEQEQLTDKVSESEIKEPEDIMQDDNIEEVVSEDREDRIKDEEEHVITTEEREKTTQGDNSSYLMDQSSTSEIQNIELNATADCPGDSIQHDFLYSQTNELESPNNQLAPDYLSSSIPDIISKESDSLTDSNMDIVNEQVYSVHLHTSDIDAPSDQPDPEPLHNIIESNQPDPEHADRRNIESPKENESFRKPEEEVIDIPLDDPDANAAAAKIQAGFRGHMTRKKMKGGEKDLKSKDSKDGSSTGGENEGD</sequence>
<feature type="region of interest" description="Disordered" evidence="1">
    <location>
        <begin position="403"/>
        <end position="509"/>
    </location>
</feature>
<dbReference type="PANTHER" id="PTHR10699:SF16">
    <property type="entry name" value="SPERM SURFACE PROTEIN SP17"/>
    <property type="match status" value="1"/>
</dbReference>
<dbReference type="STRING" id="8355.A0A1L8FL71"/>
<feature type="compositionally biased region" description="Basic and acidic residues" evidence="1">
    <location>
        <begin position="263"/>
        <end position="276"/>
    </location>
</feature>
<dbReference type="Pfam" id="PF00612">
    <property type="entry name" value="IQ"/>
    <property type="match status" value="2"/>
</dbReference>
<dbReference type="AGR" id="Xenbase:XB-GENE-6487312"/>
<dbReference type="PaxDb" id="8355-A0A1L8FL71"/>
<dbReference type="CDD" id="cd12100">
    <property type="entry name" value="DD_CABYR_SP17"/>
    <property type="match status" value="1"/>
</dbReference>
<dbReference type="InterPro" id="IPR000048">
    <property type="entry name" value="IQ_motif_EF-hand-BS"/>
</dbReference>
<dbReference type="GO" id="GO:0005516">
    <property type="term" value="F:calmodulin binding"/>
    <property type="evidence" value="ECO:0000318"/>
    <property type="project" value="GO_Central"/>
</dbReference>
<keyword evidence="2" id="KW-1185">Reference proteome</keyword>
<feature type="compositionally biased region" description="Polar residues" evidence="1">
    <location>
        <begin position="99"/>
        <end position="115"/>
    </location>
</feature>
<feature type="compositionally biased region" description="Polar residues" evidence="1">
    <location>
        <begin position="352"/>
        <end position="370"/>
    </location>
</feature>
<dbReference type="CTD" id="100505447"/>
<dbReference type="GeneID" id="100505447"/>
<evidence type="ECO:0000313" key="2">
    <source>
        <dbReference type="Proteomes" id="UP000186698"/>
    </source>
</evidence>
<dbReference type="Gene3D" id="1.20.5.190">
    <property type="match status" value="1"/>
</dbReference>
<dbReference type="Xenbase" id="XB-GENE-6487312">
    <property type="gene designation" value="spa17.L"/>
</dbReference>
<dbReference type="RefSeq" id="XP_018079726.1">
    <property type="nucleotide sequence ID" value="XM_018224237.2"/>
</dbReference>
<dbReference type="OrthoDB" id="252964at2759"/>
<dbReference type="Pfam" id="PF02197">
    <property type="entry name" value="RIIa"/>
    <property type="match status" value="1"/>
</dbReference>
<feature type="region of interest" description="Disordered" evidence="1">
    <location>
        <begin position="256"/>
        <end position="322"/>
    </location>
</feature>
<dbReference type="OMA" id="IYMEESA"/>
<dbReference type="InterPro" id="IPR047579">
    <property type="entry name" value="DD_CABYR_SP17"/>
</dbReference>
<dbReference type="SMART" id="SM00015">
    <property type="entry name" value="IQ"/>
    <property type="match status" value="2"/>
</dbReference>
<feature type="compositionally biased region" description="Basic and acidic residues" evidence="1">
    <location>
        <begin position="485"/>
        <end position="498"/>
    </location>
</feature>
<dbReference type="Proteomes" id="UP000186698">
    <property type="component" value="Chromosome 7L"/>
</dbReference>
<reference evidence="3" key="1">
    <citation type="submission" date="2025-08" db="UniProtKB">
        <authorList>
            <consortium name="RefSeq"/>
        </authorList>
    </citation>
    <scope>IDENTIFICATION</scope>
    <source>
        <strain evidence="3">J_2021</strain>
        <tissue evidence="3">Erythrocytes</tissue>
    </source>
</reference>
<evidence type="ECO:0000313" key="3">
    <source>
        <dbReference type="RefSeq" id="XP_018079726.1"/>
    </source>
</evidence>
<feature type="compositionally biased region" description="Low complexity" evidence="1">
    <location>
        <begin position="464"/>
        <end position="473"/>
    </location>
</feature>
<feature type="compositionally biased region" description="Basic and acidic residues" evidence="1">
    <location>
        <begin position="289"/>
        <end position="313"/>
    </location>
</feature>
<accession>A0A1L8FL71</accession>
<feature type="compositionally biased region" description="Low complexity" evidence="1">
    <location>
        <begin position="499"/>
        <end position="509"/>
    </location>
</feature>
<dbReference type="SMART" id="SM00394">
    <property type="entry name" value="RIIa"/>
    <property type="match status" value="1"/>
</dbReference>
<feature type="region of interest" description="Disordered" evidence="1">
    <location>
        <begin position="339"/>
        <end position="370"/>
    </location>
</feature>
<dbReference type="CDD" id="cd23767">
    <property type="entry name" value="IQCD"/>
    <property type="match status" value="2"/>
</dbReference>
<feature type="compositionally biased region" description="Acidic residues" evidence="1">
    <location>
        <begin position="277"/>
        <end position="288"/>
    </location>
</feature>
<dbReference type="Bgee" id="100505447">
    <property type="expression patterns" value="Expressed in brain and 16 other cell types or tissues"/>
</dbReference>
<protein>
    <submittedName>
        <fullName evidence="3">Sperm autoantigenic protein 17 L homeolog isoform X1</fullName>
    </submittedName>
</protein>
<feature type="region of interest" description="Disordered" evidence="1">
    <location>
        <begin position="81"/>
        <end position="118"/>
    </location>
</feature>
<dbReference type="InterPro" id="IPR003117">
    <property type="entry name" value="cAMP_dep_PK_reg_su_I/II_a/b"/>
</dbReference>
<dbReference type="SUPFAM" id="SSF47391">
    <property type="entry name" value="Dimerization-anchoring domain of cAMP-dependent PK regulatory subunit"/>
    <property type="match status" value="1"/>
</dbReference>
<dbReference type="Gene3D" id="1.20.890.10">
    <property type="entry name" value="cAMP-dependent protein kinase regulatory subunit, dimerization-anchoring domain"/>
    <property type="match status" value="1"/>
</dbReference>
<dbReference type="AlphaFoldDB" id="A0A1L8FL71"/>
<proteinExistence type="predicted"/>
<name>A0A1L8FL71_XENLA</name>
<feature type="compositionally biased region" description="Basic and acidic residues" evidence="1">
    <location>
        <begin position="429"/>
        <end position="452"/>
    </location>
</feature>
<dbReference type="PANTHER" id="PTHR10699">
    <property type="entry name" value="NEUROMODULIN"/>
    <property type="match status" value="1"/>
</dbReference>
<organism evidence="2 3">
    <name type="scientific">Xenopus laevis</name>
    <name type="common">African clawed frog</name>
    <dbReference type="NCBI Taxonomy" id="8355"/>
    <lineage>
        <taxon>Eukaryota</taxon>
        <taxon>Metazoa</taxon>
        <taxon>Chordata</taxon>
        <taxon>Craniata</taxon>
        <taxon>Vertebrata</taxon>
        <taxon>Euteleostomi</taxon>
        <taxon>Amphibia</taxon>
        <taxon>Batrachia</taxon>
        <taxon>Anura</taxon>
        <taxon>Pipoidea</taxon>
        <taxon>Pipidae</taxon>
        <taxon>Xenopodinae</taxon>
        <taxon>Xenopus</taxon>
        <taxon>Xenopus</taxon>
    </lineage>
</organism>
<gene>
    <name evidence="3 4" type="primary">spa17.L</name>
    <name evidence="3" type="synonym">spa17</name>
</gene>